<evidence type="ECO:0000313" key="3">
    <source>
        <dbReference type="EMBL" id="KAJ1204395.1"/>
    </source>
</evidence>
<keyword evidence="1" id="KW-1133">Transmembrane helix</keyword>
<reference evidence="3" key="1">
    <citation type="journal article" date="2022" name="bioRxiv">
        <title>Sequencing and chromosome-scale assembly of the giantPleurodeles waltlgenome.</title>
        <authorList>
            <person name="Brown T."/>
            <person name="Elewa A."/>
            <person name="Iarovenko S."/>
            <person name="Subramanian E."/>
            <person name="Araus A.J."/>
            <person name="Petzold A."/>
            <person name="Susuki M."/>
            <person name="Suzuki K.-i.T."/>
            <person name="Hayashi T."/>
            <person name="Toyoda A."/>
            <person name="Oliveira C."/>
            <person name="Osipova E."/>
            <person name="Leigh N.D."/>
            <person name="Simon A."/>
            <person name="Yun M.H."/>
        </authorList>
    </citation>
    <scope>NUCLEOTIDE SEQUENCE</scope>
    <source>
        <strain evidence="3">20211129_DDA</strain>
        <tissue evidence="3">Liver</tissue>
    </source>
</reference>
<keyword evidence="1" id="KW-0472">Membrane</keyword>
<dbReference type="EMBL" id="JANPWB010000003">
    <property type="protein sequence ID" value="KAJ1204395.1"/>
    <property type="molecule type" value="Genomic_DNA"/>
</dbReference>
<feature type="transmembrane region" description="Helical" evidence="1">
    <location>
        <begin position="62"/>
        <end position="84"/>
    </location>
</feature>
<keyword evidence="2" id="KW-0732">Signal</keyword>
<evidence type="ECO:0000256" key="1">
    <source>
        <dbReference type="SAM" id="Phobius"/>
    </source>
</evidence>
<evidence type="ECO:0008006" key="5">
    <source>
        <dbReference type="Google" id="ProtNLM"/>
    </source>
</evidence>
<proteinExistence type="predicted"/>
<dbReference type="AlphaFoldDB" id="A0AAV7VRS7"/>
<gene>
    <name evidence="3" type="ORF">NDU88_008173</name>
</gene>
<keyword evidence="4" id="KW-1185">Reference proteome</keyword>
<name>A0AAV7VRS7_PLEWA</name>
<organism evidence="3 4">
    <name type="scientific">Pleurodeles waltl</name>
    <name type="common">Iberian ribbed newt</name>
    <dbReference type="NCBI Taxonomy" id="8319"/>
    <lineage>
        <taxon>Eukaryota</taxon>
        <taxon>Metazoa</taxon>
        <taxon>Chordata</taxon>
        <taxon>Craniata</taxon>
        <taxon>Vertebrata</taxon>
        <taxon>Euteleostomi</taxon>
        <taxon>Amphibia</taxon>
        <taxon>Batrachia</taxon>
        <taxon>Caudata</taxon>
        <taxon>Salamandroidea</taxon>
        <taxon>Salamandridae</taxon>
        <taxon>Pleurodelinae</taxon>
        <taxon>Pleurodeles</taxon>
    </lineage>
</organism>
<evidence type="ECO:0000313" key="4">
    <source>
        <dbReference type="Proteomes" id="UP001066276"/>
    </source>
</evidence>
<comment type="caution">
    <text evidence="3">The sequence shown here is derived from an EMBL/GenBank/DDBJ whole genome shotgun (WGS) entry which is preliminary data.</text>
</comment>
<keyword evidence="1" id="KW-0812">Transmembrane</keyword>
<evidence type="ECO:0000256" key="2">
    <source>
        <dbReference type="SAM" id="SignalP"/>
    </source>
</evidence>
<feature type="signal peptide" evidence="2">
    <location>
        <begin position="1"/>
        <end position="25"/>
    </location>
</feature>
<protein>
    <recommendedName>
        <fullName evidence="5">Secreted peptide</fullName>
    </recommendedName>
</protein>
<feature type="chain" id="PRO_5043922286" description="Secreted peptide" evidence="2">
    <location>
        <begin position="26"/>
        <end position="133"/>
    </location>
</feature>
<accession>A0AAV7VRS7</accession>
<sequence>MLLMTDVVALAVHLAVHILVQVAVPAAVSVAEMMPVLAVVQVLVVVEGDTSPSPAASDGCPLGMMLLTVVAAAAVRVAVLAVVLSTVQVAGLSGLIVVTSPSPGGYEPWSAFSLFFFPFPTVADAAGTLALSS</sequence>
<dbReference type="Proteomes" id="UP001066276">
    <property type="component" value="Chromosome 2_1"/>
</dbReference>